<dbReference type="Gene3D" id="3.50.50.60">
    <property type="entry name" value="FAD/NAD(P)-binding domain"/>
    <property type="match status" value="2"/>
</dbReference>
<evidence type="ECO:0000256" key="3">
    <source>
        <dbReference type="ARBA" id="ARBA00022630"/>
    </source>
</evidence>
<proteinExistence type="inferred from homology"/>
<keyword evidence="3" id="KW-0285">Flavoprotein</keyword>
<evidence type="ECO:0000256" key="7">
    <source>
        <dbReference type="ARBA" id="ARBA00023033"/>
    </source>
</evidence>
<comment type="cofactor">
    <cofactor evidence="1">
        <name>FAD</name>
        <dbReference type="ChEBI" id="CHEBI:57692"/>
    </cofactor>
</comment>
<dbReference type="GeneID" id="19210707"/>
<dbReference type="SUPFAM" id="SSF51905">
    <property type="entry name" value="FAD/NAD(P)-binding domain"/>
    <property type="match status" value="1"/>
</dbReference>
<name>A0A5M3MG65_CONPW</name>
<gene>
    <name evidence="8" type="ORF">CONPUDRAFT_84051</name>
</gene>
<dbReference type="InterPro" id="IPR050775">
    <property type="entry name" value="FAD-binding_Monooxygenases"/>
</dbReference>
<keyword evidence="6" id="KW-0560">Oxidoreductase</keyword>
<protein>
    <submittedName>
        <fullName evidence="8">Cyclohexanone monooxygenase</fullName>
    </submittedName>
</protein>
<accession>A0A5M3MG65</accession>
<dbReference type="OMA" id="EPLNWAG"/>
<dbReference type="PANTHER" id="PTHR43098">
    <property type="entry name" value="L-ORNITHINE N(5)-MONOOXYGENASE-RELATED"/>
    <property type="match status" value="1"/>
</dbReference>
<evidence type="ECO:0000313" key="8">
    <source>
        <dbReference type="EMBL" id="EIW77605.1"/>
    </source>
</evidence>
<dbReference type="OrthoDB" id="66881at2759"/>
<evidence type="ECO:0000256" key="2">
    <source>
        <dbReference type="ARBA" id="ARBA00010139"/>
    </source>
</evidence>
<dbReference type="PANTHER" id="PTHR43098:SF3">
    <property type="entry name" value="L-ORNITHINE N(5)-MONOOXYGENASE-RELATED"/>
    <property type="match status" value="1"/>
</dbReference>
<dbReference type="GO" id="GO:0050661">
    <property type="term" value="F:NADP binding"/>
    <property type="evidence" value="ECO:0007669"/>
    <property type="project" value="InterPro"/>
</dbReference>
<dbReference type="InterPro" id="IPR036188">
    <property type="entry name" value="FAD/NAD-bd_sf"/>
</dbReference>
<evidence type="ECO:0000256" key="5">
    <source>
        <dbReference type="ARBA" id="ARBA00022857"/>
    </source>
</evidence>
<dbReference type="KEGG" id="cput:CONPUDRAFT_84051"/>
<dbReference type="EMBL" id="JH711583">
    <property type="protein sequence ID" value="EIW77605.1"/>
    <property type="molecule type" value="Genomic_DNA"/>
</dbReference>
<keyword evidence="9" id="KW-1185">Reference proteome</keyword>
<comment type="similarity">
    <text evidence="2">Belongs to the FAD-binding monooxygenase family.</text>
</comment>
<dbReference type="RefSeq" id="XP_007771996.1">
    <property type="nucleotide sequence ID" value="XM_007773806.1"/>
</dbReference>
<dbReference type="GO" id="GO:0004499">
    <property type="term" value="F:N,N-dimethylaniline monooxygenase activity"/>
    <property type="evidence" value="ECO:0007669"/>
    <property type="project" value="InterPro"/>
</dbReference>
<comment type="caution">
    <text evidence="8">The sequence shown here is derived from an EMBL/GenBank/DDBJ whole genome shotgun (WGS) entry which is preliminary data.</text>
</comment>
<evidence type="ECO:0000256" key="4">
    <source>
        <dbReference type="ARBA" id="ARBA00022827"/>
    </source>
</evidence>
<dbReference type="Proteomes" id="UP000053558">
    <property type="component" value="Unassembled WGS sequence"/>
</dbReference>
<reference evidence="9" key="1">
    <citation type="journal article" date="2012" name="Science">
        <title>The Paleozoic origin of enzymatic lignin decomposition reconstructed from 31 fungal genomes.</title>
        <authorList>
            <person name="Floudas D."/>
            <person name="Binder M."/>
            <person name="Riley R."/>
            <person name="Barry K."/>
            <person name="Blanchette R.A."/>
            <person name="Henrissat B."/>
            <person name="Martinez A.T."/>
            <person name="Otillar R."/>
            <person name="Spatafora J.W."/>
            <person name="Yadav J.S."/>
            <person name="Aerts A."/>
            <person name="Benoit I."/>
            <person name="Boyd A."/>
            <person name="Carlson A."/>
            <person name="Copeland A."/>
            <person name="Coutinho P.M."/>
            <person name="de Vries R.P."/>
            <person name="Ferreira P."/>
            <person name="Findley K."/>
            <person name="Foster B."/>
            <person name="Gaskell J."/>
            <person name="Glotzer D."/>
            <person name="Gorecki P."/>
            <person name="Heitman J."/>
            <person name="Hesse C."/>
            <person name="Hori C."/>
            <person name="Igarashi K."/>
            <person name="Jurgens J.A."/>
            <person name="Kallen N."/>
            <person name="Kersten P."/>
            <person name="Kohler A."/>
            <person name="Kuees U."/>
            <person name="Kumar T.K.A."/>
            <person name="Kuo A."/>
            <person name="LaButti K."/>
            <person name="Larrondo L.F."/>
            <person name="Lindquist E."/>
            <person name="Ling A."/>
            <person name="Lombard V."/>
            <person name="Lucas S."/>
            <person name="Lundell T."/>
            <person name="Martin R."/>
            <person name="McLaughlin D.J."/>
            <person name="Morgenstern I."/>
            <person name="Morin E."/>
            <person name="Murat C."/>
            <person name="Nagy L.G."/>
            <person name="Nolan M."/>
            <person name="Ohm R.A."/>
            <person name="Patyshakuliyeva A."/>
            <person name="Rokas A."/>
            <person name="Ruiz-Duenas F.J."/>
            <person name="Sabat G."/>
            <person name="Salamov A."/>
            <person name="Samejima M."/>
            <person name="Schmutz J."/>
            <person name="Slot J.C."/>
            <person name="St John F."/>
            <person name="Stenlid J."/>
            <person name="Sun H."/>
            <person name="Sun S."/>
            <person name="Syed K."/>
            <person name="Tsang A."/>
            <person name="Wiebenga A."/>
            <person name="Young D."/>
            <person name="Pisabarro A."/>
            <person name="Eastwood D.C."/>
            <person name="Martin F."/>
            <person name="Cullen D."/>
            <person name="Grigoriev I.V."/>
            <person name="Hibbett D.S."/>
        </authorList>
    </citation>
    <scope>NUCLEOTIDE SEQUENCE [LARGE SCALE GENOMIC DNA]</scope>
    <source>
        <strain evidence="9">RWD-64-598 SS2</strain>
    </source>
</reference>
<dbReference type="GO" id="GO:0050660">
    <property type="term" value="F:flavin adenine dinucleotide binding"/>
    <property type="evidence" value="ECO:0007669"/>
    <property type="project" value="InterPro"/>
</dbReference>
<keyword evidence="5" id="KW-0521">NADP</keyword>
<dbReference type="InterPro" id="IPR020946">
    <property type="entry name" value="Flavin_mOase-like"/>
</dbReference>
<keyword evidence="7 8" id="KW-0503">Monooxygenase</keyword>
<sequence>MAEESYDVIIVGGGFTGTYNLYKLTKCGFRCKLIEKGSDFGGTWYWNRYPGARVDTYVPGYEFSLEEVWKDWEWKDAYPSGEDLLTYFAHLDRKLGLRPHCLFNTTVKSAHWNEGTHSWDVVAEGNTGLYKANSRYFILGVGNLAVPYVPKIKGLDKFAGKWSHTARWPKEGIEFQGKRVGLIGTGASGVQIVQEAGTKARQLTVFQRTPNMAVPMRQRPLNSQDQLLASASYPDFHRKRRQTFGTYDYDMNGRETLEDTDEQRELLYEELWTLGGFRPFLGGYTDVLKSQHANDLLYAFWRKKVSERISDDRKRAILAPEVPPHPIGAKRASLEQNYWEVMCQSNVDLVDMNEEPIIEVTATGVRTTKREYELDVLVLATGFDAFTGGFFQIDIRGEGGRTIQEHWKDGIRSYLGTSIDQFPNLWYIYGPHGPVALNTVPVVVEIQTDWLATLLEHLRDRSVTRVVAKTAATETYGRHVSEIAPPLLLKANSWYLGANIPGKMRAVRDYMGGVPAYINELAKEVEEGYPGYQTE</sequence>
<keyword evidence="4" id="KW-0274">FAD</keyword>
<dbReference type="AlphaFoldDB" id="A0A5M3MG65"/>
<evidence type="ECO:0000313" key="9">
    <source>
        <dbReference type="Proteomes" id="UP000053558"/>
    </source>
</evidence>
<evidence type="ECO:0000256" key="1">
    <source>
        <dbReference type="ARBA" id="ARBA00001974"/>
    </source>
</evidence>
<evidence type="ECO:0000256" key="6">
    <source>
        <dbReference type="ARBA" id="ARBA00023002"/>
    </source>
</evidence>
<organism evidence="8 9">
    <name type="scientific">Coniophora puteana (strain RWD-64-598)</name>
    <name type="common">Brown rot fungus</name>
    <dbReference type="NCBI Taxonomy" id="741705"/>
    <lineage>
        <taxon>Eukaryota</taxon>
        <taxon>Fungi</taxon>
        <taxon>Dikarya</taxon>
        <taxon>Basidiomycota</taxon>
        <taxon>Agaricomycotina</taxon>
        <taxon>Agaricomycetes</taxon>
        <taxon>Agaricomycetidae</taxon>
        <taxon>Boletales</taxon>
        <taxon>Coniophorineae</taxon>
        <taxon>Coniophoraceae</taxon>
        <taxon>Coniophora</taxon>
    </lineage>
</organism>
<dbReference type="Pfam" id="PF00743">
    <property type="entry name" value="FMO-like"/>
    <property type="match status" value="1"/>
</dbReference>